<dbReference type="EMBL" id="JAFGIX010000027">
    <property type="protein sequence ID" value="MBN1572670.1"/>
    <property type="molecule type" value="Genomic_DNA"/>
</dbReference>
<dbReference type="SUPFAM" id="SSF88659">
    <property type="entry name" value="Sigma3 and sigma4 domains of RNA polymerase sigma factors"/>
    <property type="match status" value="1"/>
</dbReference>
<proteinExistence type="predicted"/>
<dbReference type="Gene3D" id="1.10.10.60">
    <property type="entry name" value="Homeodomain-like"/>
    <property type="match status" value="1"/>
</dbReference>
<sequence>MKNAVLSEQEFTIDYERALMTLPDHQLWIWLMYRQGYTQEYIGAKLGVTQSDVAYHLGKTSVYLRRWINDEEE</sequence>
<dbReference type="Proteomes" id="UP000809273">
    <property type="component" value="Unassembled WGS sequence"/>
</dbReference>
<name>A0A9D8KE86_9DELT</name>
<reference evidence="1" key="2">
    <citation type="submission" date="2021-01" db="EMBL/GenBank/DDBJ databases">
        <authorList>
            <person name="Hahn C.R."/>
            <person name="Youssef N.H."/>
            <person name="Elshahed M."/>
        </authorList>
    </citation>
    <scope>NUCLEOTIDE SEQUENCE</scope>
    <source>
        <strain evidence="1">Zod_Metabat.24</strain>
    </source>
</reference>
<organism evidence="1 2">
    <name type="scientific">Candidatus Zymogenus saltonus</name>
    <dbReference type="NCBI Taxonomy" id="2844893"/>
    <lineage>
        <taxon>Bacteria</taxon>
        <taxon>Deltaproteobacteria</taxon>
        <taxon>Candidatus Zymogenia</taxon>
        <taxon>Candidatus Zymogeniales</taxon>
        <taxon>Candidatus Zymogenaceae</taxon>
        <taxon>Candidatus Zymogenus</taxon>
    </lineage>
</organism>
<gene>
    <name evidence="1" type="ORF">JW984_05665</name>
</gene>
<evidence type="ECO:0008006" key="3">
    <source>
        <dbReference type="Google" id="ProtNLM"/>
    </source>
</evidence>
<evidence type="ECO:0000313" key="2">
    <source>
        <dbReference type="Proteomes" id="UP000809273"/>
    </source>
</evidence>
<dbReference type="AlphaFoldDB" id="A0A9D8KE86"/>
<reference evidence="1" key="1">
    <citation type="journal article" date="2021" name="Environ. Microbiol.">
        <title>Genomic characterization of three novel Desulfobacterota classes expand the metabolic and phylogenetic diversity of the phylum.</title>
        <authorList>
            <person name="Murphy C.L."/>
            <person name="Biggerstaff J."/>
            <person name="Eichhorn A."/>
            <person name="Ewing E."/>
            <person name="Shahan R."/>
            <person name="Soriano D."/>
            <person name="Stewart S."/>
            <person name="VanMol K."/>
            <person name="Walker R."/>
            <person name="Walters P."/>
            <person name="Elshahed M.S."/>
            <person name="Youssef N.H."/>
        </authorList>
    </citation>
    <scope>NUCLEOTIDE SEQUENCE</scope>
    <source>
        <strain evidence="1">Zod_Metabat.24</strain>
    </source>
</reference>
<dbReference type="InterPro" id="IPR013324">
    <property type="entry name" value="RNA_pol_sigma_r3/r4-like"/>
</dbReference>
<comment type="caution">
    <text evidence="1">The sequence shown here is derived from an EMBL/GenBank/DDBJ whole genome shotgun (WGS) entry which is preliminary data.</text>
</comment>
<protein>
    <recommendedName>
        <fullName evidence="3">RNA polymerase sigma factor 70 region 4 type 2 domain-containing protein</fullName>
    </recommendedName>
</protein>
<accession>A0A9D8KE86</accession>
<evidence type="ECO:0000313" key="1">
    <source>
        <dbReference type="EMBL" id="MBN1572670.1"/>
    </source>
</evidence>